<evidence type="ECO:0000313" key="6">
    <source>
        <dbReference type="EMBL" id="RHK42383.1"/>
    </source>
</evidence>
<gene>
    <name evidence="6" type="ORF">DW068_00580</name>
    <name evidence="5" type="ORF">DW833_01655</name>
    <name evidence="4" type="ORF">DW972_01350</name>
    <name evidence="3" type="ORF">ERS852450_01437</name>
    <name evidence="2" type="ORF">ERS852578_01521</name>
</gene>
<reference evidence="9 10" key="2">
    <citation type="submission" date="2018-08" db="EMBL/GenBank/DDBJ databases">
        <title>A genome reference for cultivated species of the human gut microbiota.</title>
        <authorList>
            <person name="Zou Y."/>
            <person name="Xue W."/>
            <person name="Luo G."/>
        </authorList>
    </citation>
    <scope>NUCLEOTIDE SEQUENCE [LARGE SCALE GENOMIC DNA]</scope>
    <source>
        <strain evidence="6 9">AF45-14BH</strain>
        <strain evidence="5 10">AM34-3LB</strain>
        <strain evidence="4 11">AM48-23BH</strain>
    </source>
</reference>
<dbReference type="Pfam" id="PF21758">
    <property type="entry name" value="PAC_bac"/>
    <property type="match status" value="1"/>
</dbReference>
<dbReference type="Proteomes" id="UP000283497">
    <property type="component" value="Unassembled WGS sequence"/>
</dbReference>
<evidence type="ECO:0000313" key="4">
    <source>
        <dbReference type="EMBL" id="RGZ86652.1"/>
    </source>
</evidence>
<evidence type="ECO:0000313" key="7">
    <source>
        <dbReference type="Proteomes" id="UP000095390"/>
    </source>
</evidence>
<accession>A0A173TAV3</accession>
<organism evidence="2 7">
    <name type="scientific">Anaerobutyricum hallii</name>
    <dbReference type="NCBI Taxonomy" id="39488"/>
    <lineage>
        <taxon>Bacteria</taxon>
        <taxon>Bacillati</taxon>
        <taxon>Bacillota</taxon>
        <taxon>Clostridia</taxon>
        <taxon>Lachnospirales</taxon>
        <taxon>Lachnospiraceae</taxon>
        <taxon>Anaerobutyricum</taxon>
    </lineage>
</organism>
<dbReference type="InterPro" id="IPR048844">
    <property type="entry name" value="LpdD_chaperone-like"/>
</dbReference>
<feature type="domain" description="Prenylated flavin chaperone LpdD-like" evidence="1">
    <location>
        <begin position="11"/>
        <end position="114"/>
    </location>
</feature>
<dbReference type="EMBL" id="CYYC01000016">
    <property type="protein sequence ID" value="CUM99219.1"/>
    <property type="molecule type" value="Genomic_DNA"/>
</dbReference>
<dbReference type="RefSeq" id="WP_005351751.1">
    <property type="nucleotide sequence ID" value="NZ_BLYK01000119.1"/>
</dbReference>
<dbReference type="EMBL" id="QSEP01000002">
    <property type="protein sequence ID" value="RGZ86652.1"/>
    <property type="molecule type" value="Genomic_DNA"/>
</dbReference>
<dbReference type="OrthoDB" id="5878625at2"/>
<evidence type="ECO:0000313" key="9">
    <source>
        <dbReference type="Proteomes" id="UP000283497"/>
    </source>
</evidence>
<dbReference type="Proteomes" id="UP000095679">
    <property type="component" value="Unassembled WGS sequence"/>
</dbReference>
<dbReference type="GeneID" id="75047303"/>
<proteinExistence type="predicted"/>
<dbReference type="Proteomes" id="UP000095390">
    <property type="component" value="Unassembled WGS sequence"/>
</dbReference>
<reference evidence="7 8" key="1">
    <citation type="submission" date="2015-09" db="EMBL/GenBank/DDBJ databases">
        <authorList>
            <consortium name="Pathogen Informatics"/>
        </authorList>
    </citation>
    <scope>NUCLEOTIDE SEQUENCE [LARGE SCALE GENOMIC DNA]</scope>
    <source>
        <strain evidence="3 8">2789STDY5834835</strain>
        <strain evidence="2 7">2789STDY5834966</strain>
    </source>
</reference>
<name>A0A173TAV3_9FIRM</name>
<evidence type="ECO:0000313" key="10">
    <source>
        <dbReference type="Proteomes" id="UP000284621"/>
    </source>
</evidence>
<evidence type="ECO:0000313" key="8">
    <source>
        <dbReference type="Proteomes" id="UP000095679"/>
    </source>
</evidence>
<evidence type="ECO:0000313" key="3">
    <source>
        <dbReference type="EMBL" id="CUO23939.1"/>
    </source>
</evidence>
<sequence length="118" mass="13298">MKFHRVLLFTSIQMDITPVGDDLHVLLTCGGENRLGCTAFSTPVTDTDPVECETSVITDVDNPEDLFCPYIAESLCKKTGQRVLCTGGIFVENPDEHQIDKLYENVDEMIMDWVHFLD</sequence>
<dbReference type="EMBL" id="QRNJ01000001">
    <property type="protein sequence ID" value="RHK42383.1"/>
    <property type="molecule type" value="Genomic_DNA"/>
</dbReference>
<evidence type="ECO:0000313" key="5">
    <source>
        <dbReference type="EMBL" id="RHC67377.1"/>
    </source>
</evidence>
<dbReference type="Proteomes" id="UP000286561">
    <property type="component" value="Unassembled WGS sequence"/>
</dbReference>
<evidence type="ECO:0000259" key="1">
    <source>
        <dbReference type="Pfam" id="PF21758"/>
    </source>
</evidence>
<dbReference type="EMBL" id="CYZL01000010">
    <property type="protein sequence ID" value="CUO23939.1"/>
    <property type="molecule type" value="Genomic_DNA"/>
</dbReference>
<evidence type="ECO:0000313" key="2">
    <source>
        <dbReference type="EMBL" id="CUM99219.1"/>
    </source>
</evidence>
<keyword evidence="10" id="KW-1185">Reference proteome</keyword>
<dbReference type="EMBL" id="QSID01000002">
    <property type="protein sequence ID" value="RHC67377.1"/>
    <property type="molecule type" value="Genomic_DNA"/>
</dbReference>
<evidence type="ECO:0000313" key="11">
    <source>
        <dbReference type="Proteomes" id="UP000286561"/>
    </source>
</evidence>
<dbReference type="AlphaFoldDB" id="A0A173TAV3"/>
<protein>
    <recommendedName>
        <fullName evidence="1">Prenylated flavin chaperone LpdD-like domain-containing protein</fullName>
    </recommendedName>
</protein>
<dbReference type="Proteomes" id="UP000284621">
    <property type="component" value="Unassembled WGS sequence"/>
</dbReference>